<gene>
    <name evidence="15" type="ORF">DR864_19620</name>
</gene>
<keyword evidence="9 10" id="KW-0998">Cell outer membrane</keyword>
<reference evidence="15 16" key="1">
    <citation type="submission" date="2018-07" db="EMBL/GenBank/DDBJ databases">
        <title>Genome sequencing of Runella.</title>
        <authorList>
            <person name="Baek M.-G."/>
            <person name="Yi H."/>
        </authorList>
    </citation>
    <scope>NUCLEOTIDE SEQUENCE [LARGE SCALE GENOMIC DNA]</scope>
    <source>
        <strain evidence="15 16">HYN0085</strain>
    </source>
</reference>
<keyword evidence="3 10" id="KW-1134">Transmembrane beta strand</keyword>
<dbReference type="Gene3D" id="2.170.130.10">
    <property type="entry name" value="TonB-dependent receptor, plug domain"/>
    <property type="match status" value="1"/>
</dbReference>
<evidence type="ECO:0000313" key="15">
    <source>
        <dbReference type="EMBL" id="AXE21635.1"/>
    </source>
</evidence>
<dbReference type="InterPro" id="IPR008969">
    <property type="entry name" value="CarboxyPept-like_regulatory"/>
</dbReference>
<evidence type="ECO:0000256" key="2">
    <source>
        <dbReference type="ARBA" id="ARBA00022448"/>
    </source>
</evidence>
<evidence type="ECO:0000256" key="3">
    <source>
        <dbReference type="ARBA" id="ARBA00022452"/>
    </source>
</evidence>
<comment type="subcellular location">
    <subcellularLocation>
        <location evidence="1 10">Cell outer membrane</location>
        <topology evidence="1 10">Multi-pass membrane protein</topology>
    </subcellularLocation>
</comment>
<accession>A0A344TSL4</accession>
<keyword evidence="16" id="KW-1185">Reference proteome</keyword>
<feature type="domain" description="TonB-dependent receptor plug" evidence="14">
    <location>
        <begin position="119"/>
        <end position="226"/>
    </location>
</feature>
<dbReference type="Pfam" id="PF00593">
    <property type="entry name" value="TonB_dep_Rec_b-barrel"/>
    <property type="match status" value="1"/>
</dbReference>
<evidence type="ECO:0000256" key="4">
    <source>
        <dbReference type="ARBA" id="ARBA00022692"/>
    </source>
</evidence>
<evidence type="ECO:0000256" key="5">
    <source>
        <dbReference type="ARBA" id="ARBA00022729"/>
    </source>
</evidence>
<dbReference type="AlphaFoldDB" id="A0A344TSL4"/>
<dbReference type="InterPro" id="IPR039426">
    <property type="entry name" value="TonB-dep_rcpt-like"/>
</dbReference>
<keyword evidence="7 10" id="KW-0472">Membrane</keyword>
<evidence type="ECO:0000259" key="13">
    <source>
        <dbReference type="Pfam" id="PF00593"/>
    </source>
</evidence>
<evidence type="ECO:0000256" key="10">
    <source>
        <dbReference type="PROSITE-ProRule" id="PRU01360"/>
    </source>
</evidence>
<evidence type="ECO:0000256" key="11">
    <source>
        <dbReference type="RuleBase" id="RU003357"/>
    </source>
</evidence>
<evidence type="ECO:0000256" key="8">
    <source>
        <dbReference type="ARBA" id="ARBA00023170"/>
    </source>
</evidence>
<dbReference type="Pfam" id="PF07715">
    <property type="entry name" value="Plug"/>
    <property type="match status" value="1"/>
</dbReference>
<dbReference type="InterPro" id="IPR000531">
    <property type="entry name" value="Beta-barrel_TonB"/>
</dbReference>
<name>A0A344TSL4_9BACT</name>
<keyword evidence="4 10" id="KW-0812">Transmembrane</keyword>
<feature type="signal peptide" evidence="12">
    <location>
        <begin position="1"/>
        <end position="21"/>
    </location>
</feature>
<dbReference type="GO" id="GO:0015344">
    <property type="term" value="F:siderophore uptake transmembrane transporter activity"/>
    <property type="evidence" value="ECO:0007669"/>
    <property type="project" value="TreeGrafter"/>
</dbReference>
<keyword evidence="2 10" id="KW-0813">Transport</keyword>
<dbReference type="Proteomes" id="UP000251993">
    <property type="component" value="Chromosome"/>
</dbReference>
<keyword evidence="6 11" id="KW-0798">TonB box</keyword>
<dbReference type="InterPro" id="IPR036942">
    <property type="entry name" value="Beta-barrel_TonB_sf"/>
</dbReference>
<evidence type="ECO:0000256" key="1">
    <source>
        <dbReference type="ARBA" id="ARBA00004571"/>
    </source>
</evidence>
<dbReference type="GO" id="GO:0009279">
    <property type="term" value="C:cell outer membrane"/>
    <property type="evidence" value="ECO:0007669"/>
    <property type="project" value="UniProtKB-SubCell"/>
</dbReference>
<evidence type="ECO:0000256" key="12">
    <source>
        <dbReference type="SAM" id="SignalP"/>
    </source>
</evidence>
<evidence type="ECO:0000256" key="9">
    <source>
        <dbReference type="ARBA" id="ARBA00023237"/>
    </source>
</evidence>
<protein>
    <submittedName>
        <fullName evidence="15">TonB-dependent receptor</fullName>
    </submittedName>
</protein>
<dbReference type="SUPFAM" id="SSF56935">
    <property type="entry name" value="Porins"/>
    <property type="match status" value="1"/>
</dbReference>
<dbReference type="EMBL" id="CP030850">
    <property type="protein sequence ID" value="AXE21635.1"/>
    <property type="molecule type" value="Genomic_DNA"/>
</dbReference>
<keyword evidence="8 15" id="KW-0675">Receptor</keyword>
<dbReference type="Pfam" id="PF13715">
    <property type="entry name" value="CarbopepD_reg_2"/>
    <property type="match status" value="1"/>
</dbReference>
<dbReference type="Gene3D" id="2.60.40.1120">
    <property type="entry name" value="Carboxypeptidase-like, regulatory domain"/>
    <property type="match status" value="1"/>
</dbReference>
<dbReference type="KEGG" id="run:DR864_19620"/>
<keyword evidence="5 12" id="KW-0732">Signal</keyword>
<evidence type="ECO:0000313" key="16">
    <source>
        <dbReference type="Proteomes" id="UP000251993"/>
    </source>
</evidence>
<dbReference type="InterPro" id="IPR037066">
    <property type="entry name" value="Plug_dom_sf"/>
</dbReference>
<dbReference type="PANTHER" id="PTHR30069">
    <property type="entry name" value="TONB-DEPENDENT OUTER MEMBRANE RECEPTOR"/>
    <property type="match status" value="1"/>
</dbReference>
<evidence type="ECO:0000256" key="7">
    <source>
        <dbReference type="ARBA" id="ARBA00023136"/>
    </source>
</evidence>
<sequence length="984" mass="106921">MLRNAILYSMAWLMSAGIVLAQTKVAGNVTDATTRDGLVGVSIQVKGKVVGTISDAKGNFSLTTNTPAPFILVVTSVGFETQEVQINGDRMDLKIVLKEQALIGQEVVVSASRVEESVLKSPVSIEKMDIRNVRETPAANFYDAIRNLKGVEVSTQSLMFSSVNTRGFSGNGNTRVVQMIDGIDNQAPGLNFAVGNIVGISELDLESVELLPGSASALYGPNAINGLLLMNSKNPFLYQGVSAYTKLGLMSADNRSTKTTPFYDVAFRYAKAFNNKFAFKLNVGYITAQDWQVNDYRDQSFRGTTPDNGTRSNPGYDGVNVYGDENSSGAGLASLRGTFGQLLGVPLAQLNAISAPLAQLVGGINQFSTATGIPSTQLINDILLPNVAVSRTGYNEFDLVNYNTKSLKLNGALHYRINDKVEAIVQANWGAGSTVYTSSDRYQLKNFTMGLYKAELRGSNFFVRGYMTAENSGDTYAAGLLGTYINEAWKPSVPPASAGLAGLAQGWYPQYALTYAGGAFQTFVPAFQAALRAGQTPQAAYATALGTVNSNAGALHTAARGVADQGRVLPGDPRFDQIAAQVKANAIPSGALFVDRTRLYHAEAMYNFNELIDPKVVEIIVGGNYRKYALNSNGTLFLKKSDGSEFSINEFGGYTQVSKNFNDVFKLTGSVRYDKNENFAGQWSPRISAVYTANKNHNIRASYQTGFRIPTNQNQYINLNTPVSLLIGGLPALWDNYKLREGGGSVNIATGQAWSFPEFKPERALSFEVGYKGMIAKKLLVDVYYYNTTMKNYIGGVLLRNAAIPQVISMSTNYTGDIKTQGFGLGFDYLLPKNYTLGFNLSNNTLDAGGVKMFSSEKNRNVLDDGFQVGYNTPKYRHNVTFGNRNLGNSGWGFNVVWRHQAAFDWLDLLQPALARQPQNSTQLTIPAFGTLDAQVSKKVSSIKSIFKIGGTNLLGTQYRTGWGNPVVGSMYYVSLTFDELLNK</sequence>
<evidence type="ECO:0000259" key="14">
    <source>
        <dbReference type="Pfam" id="PF07715"/>
    </source>
</evidence>
<feature type="domain" description="TonB-dependent receptor-like beta-barrel" evidence="13">
    <location>
        <begin position="606"/>
        <end position="954"/>
    </location>
</feature>
<dbReference type="InterPro" id="IPR012910">
    <property type="entry name" value="Plug_dom"/>
</dbReference>
<dbReference type="OrthoDB" id="1109208at2"/>
<dbReference type="PANTHER" id="PTHR30069:SF29">
    <property type="entry name" value="HEMOGLOBIN AND HEMOGLOBIN-HAPTOGLOBIN-BINDING PROTEIN 1-RELATED"/>
    <property type="match status" value="1"/>
</dbReference>
<comment type="similarity">
    <text evidence="10 11">Belongs to the TonB-dependent receptor family.</text>
</comment>
<organism evidence="15 16">
    <name type="scientific">Runella rosea</name>
    <dbReference type="NCBI Taxonomy" id="2259595"/>
    <lineage>
        <taxon>Bacteria</taxon>
        <taxon>Pseudomonadati</taxon>
        <taxon>Bacteroidota</taxon>
        <taxon>Cytophagia</taxon>
        <taxon>Cytophagales</taxon>
        <taxon>Spirosomataceae</taxon>
        <taxon>Runella</taxon>
    </lineage>
</organism>
<dbReference type="Gene3D" id="2.40.170.20">
    <property type="entry name" value="TonB-dependent receptor, beta-barrel domain"/>
    <property type="match status" value="1"/>
</dbReference>
<dbReference type="GO" id="GO:0044718">
    <property type="term" value="P:siderophore transmembrane transport"/>
    <property type="evidence" value="ECO:0007669"/>
    <property type="project" value="TreeGrafter"/>
</dbReference>
<dbReference type="SUPFAM" id="SSF49464">
    <property type="entry name" value="Carboxypeptidase regulatory domain-like"/>
    <property type="match status" value="1"/>
</dbReference>
<feature type="chain" id="PRO_5016914357" evidence="12">
    <location>
        <begin position="22"/>
        <end position="984"/>
    </location>
</feature>
<proteinExistence type="inferred from homology"/>
<evidence type="ECO:0000256" key="6">
    <source>
        <dbReference type="ARBA" id="ARBA00023077"/>
    </source>
</evidence>
<dbReference type="PROSITE" id="PS52016">
    <property type="entry name" value="TONB_DEPENDENT_REC_3"/>
    <property type="match status" value="1"/>
</dbReference>